<keyword evidence="1" id="KW-1133">Transmembrane helix</keyword>
<reference evidence="2 3" key="1">
    <citation type="submission" date="2019-05" db="EMBL/GenBank/DDBJ databases">
        <authorList>
            <person name="Lee S.D."/>
        </authorList>
    </citation>
    <scope>NUCLEOTIDE SEQUENCE [LARGE SCALE GENOMIC DNA]</scope>
    <source>
        <strain evidence="2 3">C5-26</strain>
    </source>
</reference>
<organism evidence="2 3">
    <name type="scientific">Leekyejoonella antrihumi</name>
    <dbReference type="NCBI Taxonomy" id="1660198"/>
    <lineage>
        <taxon>Bacteria</taxon>
        <taxon>Bacillati</taxon>
        <taxon>Actinomycetota</taxon>
        <taxon>Actinomycetes</taxon>
        <taxon>Micrococcales</taxon>
        <taxon>Dermacoccaceae</taxon>
        <taxon>Leekyejoonella</taxon>
    </lineage>
</organism>
<evidence type="ECO:0000256" key="1">
    <source>
        <dbReference type="SAM" id="Phobius"/>
    </source>
</evidence>
<reference evidence="2 3" key="2">
    <citation type="submission" date="2019-08" db="EMBL/GenBank/DDBJ databases">
        <title>Jejuicoccus antrihumi gen. nov., sp. nov., a new member of the family Dermacoccaceae isolated from a cave.</title>
        <authorList>
            <person name="Schumann P."/>
            <person name="Kim I.S."/>
        </authorList>
    </citation>
    <scope>NUCLEOTIDE SEQUENCE [LARGE SCALE GENOMIC DNA]</scope>
    <source>
        <strain evidence="2 3">C5-26</strain>
    </source>
</reference>
<dbReference type="OrthoDB" id="3637927at2"/>
<keyword evidence="3" id="KW-1185">Reference proteome</keyword>
<keyword evidence="1" id="KW-0812">Transmembrane</keyword>
<name>A0A563E6Q6_9MICO</name>
<dbReference type="RefSeq" id="WP_146315460.1">
    <property type="nucleotide sequence ID" value="NZ_VCQV01000004.1"/>
</dbReference>
<dbReference type="Proteomes" id="UP000320244">
    <property type="component" value="Unassembled WGS sequence"/>
</dbReference>
<comment type="caution">
    <text evidence="2">The sequence shown here is derived from an EMBL/GenBank/DDBJ whole genome shotgun (WGS) entry which is preliminary data.</text>
</comment>
<feature type="transmembrane region" description="Helical" evidence="1">
    <location>
        <begin position="6"/>
        <end position="31"/>
    </location>
</feature>
<protein>
    <submittedName>
        <fullName evidence="2">LapA family protein</fullName>
    </submittedName>
</protein>
<proteinExistence type="predicted"/>
<gene>
    <name evidence="2" type="ORF">FGL98_04045</name>
</gene>
<dbReference type="EMBL" id="VCQV01000004">
    <property type="protein sequence ID" value="TWP37892.1"/>
    <property type="molecule type" value="Genomic_DNA"/>
</dbReference>
<evidence type="ECO:0000313" key="2">
    <source>
        <dbReference type="EMBL" id="TWP37892.1"/>
    </source>
</evidence>
<keyword evidence="1" id="KW-0472">Membrane</keyword>
<dbReference type="AlphaFoldDB" id="A0A563E6Q6"/>
<accession>A0A563E6Q6</accession>
<evidence type="ECO:0000313" key="3">
    <source>
        <dbReference type="Proteomes" id="UP000320244"/>
    </source>
</evidence>
<sequence length="52" mass="5827">MGWLFGQTWIWCLIAFVLGAVVAWLIAVLIYPRESDAFRDISPDDDDGGRVA</sequence>